<feature type="domain" description="Peptidase M13 N-terminal" evidence="33">
    <location>
        <begin position="84"/>
        <end position="488"/>
    </location>
</feature>
<organism evidence="34 35">
    <name type="scientific">Centropus unirufus</name>
    <dbReference type="NCBI Taxonomy" id="1118519"/>
    <lineage>
        <taxon>Eukaryota</taxon>
        <taxon>Metazoa</taxon>
        <taxon>Chordata</taxon>
        <taxon>Craniata</taxon>
        <taxon>Vertebrata</taxon>
        <taxon>Euteleostomi</taxon>
        <taxon>Archelosauria</taxon>
        <taxon>Archosauria</taxon>
        <taxon>Dinosauria</taxon>
        <taxon>Saurischia</taxon>
        <taxon>Theropoda</taxon>
        <taxon>Coelurosauria</taxon>
        <taxon>Aves</taxon>
        <taxon>Neognathae</taxon>
        <taxon>Neoaves</taxon>
        <taxon>Otidimorphae</taxon>
        <taxon>Cuculiformes</taxon>
        <taxon>Centropidae</taxon>
        <taxon>Centropus</taxon>
    </lineage>
</organism>
<dbReference type="EC" id="3.4.24.11" evidence="5"/>
<comment type="cofactor">
    <cofactor evidence="2">
        <name>Zn(2+)</name>
        <dbReference type="ChEBI" id="CHEBI:29105"/>
    </cofactor>
</comment>
<reference evidence="34 35" key="1">
    <citation type="submission" date="2019-09" db="EMBL/GenBank/DDBJ databases">
        <title>Bird 10,000 Genomes (B10K) Project - Family phase.</title>
        <authorList>
            <person name="Zhang G."/>
        </authorList>
    </citation>
    <scope>NUCLEOTIDE SEQUENCE [LARGE SCALE GENOMIC DNA]</scope>
    <source>
        <strain evidence="34">B10K-DU-017-25</strain>
        <tissue evidence="34">Mixed tissue sample</tissue>
    </source>
</reference>
<dbReference type="Pfam" id="PF05649">
    <property type="entry name" value="Peptidase_M13_N"/>
    <property type="match status" value="1"/>
</dbReference>
<evidence type="ECO:0000256" key="19">
    <source>
        <dbReference type="ARBA" id="ARBA00023157"/>
    </source>
</evidence>
<dbReference type="SUPFAM" id="SSF55486">
    <property type="entry name" value="Metalloproteases ('zincins'), catalytic domain"/>
    <property type="match status" value="1"/>
</dbReference>
<feature type="domain" description="Peptidase M13 C-terminal" evidence="32">
    <location>
        <begin position="548"/>
        <end position="754"/>
    </location>
</feature>
<keyword evidence="12" id="KW-0479">Metal-binding</keyword>
<dbReference type="PROSITE" id="PS51885">
    <property type="entry name" value="NEPRILYSIN"/>
    <property type="match status" value="1"/>
</dbReference>
<evidence type="ECO:0000256" key="28">
    <source>
        <dbReference type="ARBA" id="ARBA00049273"/>
    </source>
</evidence>
<dbReference type="PANTHER" id="PTHR11733:SF114">
    <property type="entry name" value="NEPRILYSIN"/>
    <property type="match status" value="1"/>
</dbReference>
<dbReference type="OrthoDB" id="6475849at2759"/>
<sequence length="755" mass="85840">MGKSESQMDITEMNTPKPKKKLRWSALEIGLAVVVVLLAIVAITMIVLYATYDGDVFMYFLCASICLVTTAARILENMDTTAEPCSDFYQYACGGWLKRNIIPETSSRYSNFDILRDELEVVLKDVLDTPSTNDIAAVQKAKTLYRSCINETIIDSRGGAPLISLLPSVSDWPVATTNWEASYGTAWTAETAIAQLNSRYGKKVLINFFVGTDDKNSTAHIIHIDQPGLGLPSRDYYECTGAYKEACSAYVDFMISVAKLILQERNITFNEREISEQMERVMELEKEIANATTKSEDRNDPLLLYNKMTLAQLQTNFSLEINNRAFSWSTFINAIMSTVQINVDNTENVIVYDPDYLIKLKSILNKYSPRDLQNYMIWRFVMDLVNSLSRNYKDTRNAFRKALYGTTSETAVWRRCANYVNGNMENAVGRLYVEEAFAGDSKHVVEEMIADIRDVFIKTLDELTWMDAETKQKAEKKAADIRERIGYPDEIVTDDNKLNSEYQELNYNEQEYFENIIQNLEFTQKKRLKKLREKVDKEEWISGAAVVNAFYSASRNQIVFPAGILQPPFFSVSQPKSLNYGGIGMVIGHEITHGFDDNGRNFDANGDLVDWWTEGSARSFKELSQCMVYQYGNFSWDLAGGQHLSGINTLGENIADNGGVRQAYKAYENFVKKHGKEKLLPGLEMNHKQLFFLNFAQVWCGTYRPEYAVNSIKTDVHSPGKFRVIGSLQNSAEFAEAFSCTKTNYMDPAKKCRVW</sequence>
<keyword evidence="7" id="KW-1003">Cell membrane</keyword>
<dbReference type="InterPro" id="IPR042089">
    <property type="entry name" value="Peptidase_M13_dom_2"/>
</dbReference>
<evidence type="ECO:0000256" key="2">
    <source>
        <dbReference type="ARBA" id="ARBA00001947"/>
    </source>
</evidence>
<evidence type="ECO:0000256" key="20">
    <source>
        <dbReference type="ARBA" id="ARBA00023180"/>
    </source>
</evidence>
<proteinExistence type="inferred from homology"/>
<dbReference type="GO" id="GO:0005886">
    <property type="term" value="C:plasma membrane"/>
    <property type="evidence" value="ECO:0007669"/>
    <property type="project" value="UniProtKB-SubCell"/>
</dbReference>
<comment type="catalytic activity">
    <reaction evidence="26">
        <text>neurotensin + H2O = neurotensin(1-10) + L-tyrosyl-L-isoleucyl-L-leucine</text>
        <dbReference type="Rhea" id="RHEA:71479"/>
        <dbReference type="ChEBI" id="CHEBI:15377"/>
        <dbReference type="ChEBI" id="CHEBI:147362"/>
        <dbReference type="ChEBI" id="CHEBI:190705"/>
        <dbReference type="ChEBI" id="CHEBI:190707"/>
    </reaction>
    <physiologicalReaction direction="left-to-right" evidence="26">
        <dbReference type="Rhea" id="RHEA:71480"/>
    </physiologicalReaction>
</comment>
<keyword evidence="30" id="KW-0175">Coiled coil</keyword>
<evidence type="ECO:0000256" key="13">
    <source>
        <dbReference type="ARBA" id="ARBA00022801"/>
    </source>
</evidence>
<keyword evidence="13" id="KW-0378">Hydrolase</keyword>
<evidence type="ECO:0000256" key="1">
    <source>
        <dbReference type="ARBA" id="ARBA00000716"/>
    </source>
</evidence>
<evidence type="ECO:0000256" key="22">
    <source>
        <dbReference type="ARBA" id="ARBA00031127"/>
    </source>
</evidence>
<evidence type="ECO:0000313" key="34">
    <source>
        <dbReference type="EMBL" id="NWR71716.1"/>
    </source>
</evidence>
<gene>
    <name evidence="34" type="primary">Mme</name>
    <name evidence="34" type="ORF">CENUNI_R01967</name>
</gene>
<dbReference type="Pfam" id="PF01431">
    <property type="entry name" value="Peptidase_M13"/>
    <property type="match status" value="1"/>
</dbReference>
<evidence type="ECO:0000313" key="35">
    <source>
        <dbReference type="Proteomes" id="UP000517892"/>
    </source>
</evidence>
<dbReference type="GO" id="GO:0097242">
    <property type="term" value="P:amyloid-beta clearance"/>
    <property type="evidence" value="ECO:0007669"/>
    <property type="project" value="TreeGrafter"/>
</dbReference>
<comment type="caution">
    <text evidence="34">The sequence shown here is derived from an EMBL/GenBank/DDBJ whole genome shotgun (WGS) entry which is preliminary data.</text>
</comment>
<keyword evidence="10 31" id="KW-0812">Transmembrane</keyword>
<dbReference type="Gene3D" id="1.10.1380.10">
    <property type="entry name" value="Neutral endopeptidase , domain2"/>
    <property type="match status" value="1"/>
</dbReference>
<protein>
    <recommendedName>
        <fullName evidence="6">Neprilysin</fullName>
        <ecNumber evidence="5">3.4.24.11</ecNumber>
    </recommendedName>
    <alternativeName>
        <fullName evidence="25">Atriopeptidase</fullName>
    </alternativeName>
    <alternativeName>
        <fullName evidence="23">Enkephalinase</fullName>
    </alternativeName>
    <alternativeName>
        <fullName evidence="22">Neutral endopeptidase 24.11</fullName>
    </alternativeName>
    <alternativeName>
        <fullName evidence="24">Skin fibroblast elastase</fullName>
    </alternativeName>
</protein>
<evidence type="ECO:0000256" key="23">
    <source>
        <dbReference type="ARBA" id="ARBA00031362"/>
    </source>
</evidence>
<evidence type="ECO:0000256" key="6">
    <source>
        <dbReference type="ARBA" id="ARBA00022077"/>
    </source>
</evidence>
<keyword evidence="18 31" id="KW-0472">Membrane</keyword>
<evidence type="ECO:0000256" key="12">
    <source>
        <dbReference type="ARBA" id="ARBA00022723"/>
    </source>
</evidence>
<dbReference type="AlphaFoldDB" id="A0A7K4ZK93"/>
<keyword evidence="15" id="KW-0735">Signal-anchor</keyword>
<comment type="subcellular location">
    <subcellularLocation>
        <location evidence="3">Cell membrane</location>
        <topology evidence="3">Single-pass type II membrane protein</topology>
    </subcellularLocation>
</comment>
<dbReference type="GO" id="GO:0046872">
    <property type="term" value="F:metal ion binding"/>
    <property type="evidence" value="ECO:0007669"/>
    <property type="project" value="UniProtKB-KW"/>
</dbReference>
<keyword evidence="19" id="KW-1015">Disulfide bond</keyword>
<dbReference type="GlyCosmos" id="A0A7K4ZK93">
    <property type="glycosylation" value="3 sites, No reported glycans"/>
</dbReference>
<keyword evidence="8" id="KW-0597">Phosphoprotein</keyword>
<evidence type="ECO:0000256" key="24">
    <source>
        <dbReference type="ARBA" id="ARBA00031486"/>
    </source>
</evidence>
<evidence type="ECO:0000256" key="31">
    <source>
        <dbReference type="SAM" id="Phobius"/>
    </source>
</evidence>
<comment type="catalytic activity">
    <reaction evidence="1">
        <text>Preferential cleavage of polypeptides between hydrophobic residues, particularly with Phe or Tyr at P1'.</text>
        <dbReference type="EC" id="3.4.24.11"/>
    </reaction>
</comment>
<dbReference type="InterPro" id="IPR008753">
    <property type="entry name" value="Peptidase_M13_N"/>
</dbReference>
<evidence type="ECO:0000256" key="7">
    <source>
        <dbReference type="ARBA" id="ARBA00022475"/>
    </source>
</evidence>
<evidence type="ECO:0000256" key="17">
    <source>
        <dbReference type="ARBA" id="ARBA00023049"/>
    </source>
</evidence>
<evidence type="ECO:0000256" key="18">
    <source>
        <dbReference type="ARBA" id="ARBA00023136"/>
    </source>
</evidence>
<feature type="non-terminal residue" evidence="34">
    <location>
        <position position="755"/>
    </location>
</feature>
<evidence type="ECO:0000259" key="32">
    <source>
        <dbReference type="Pfam" id="PF01431"/>
    </source>
</evidence>
<evidence type="ECO:0000256" key="27">
    <source>
        <dbReference type="ARBA" id="ARBA00048093"/>
    </source>
</evidence>
<evidence type="ECO:0000256" key="25">
    <source>
        <dbReference type="ARBA" id="ARBA00032584"/>
    </source>
</evidence>
<keyword evidence="11" id="KW-0519">Myristate</keyword>
<dbReference type="GO" id="GO:0016485">
    <property type="term" value="P:protein processing"/>
    <property type="evidence" value="ECO:0007669"/>
    <property type="project" value="TreeGrafter"/>
</dbReference>
<dbReference type="GO" id="GO:0004222">
    <property type="term" value="F:metalloendopeptidase activity"/>
    <property type="evidence" value="ECO:0007669"/>
    <property type="project" value="UniProtKB-EC"/>
</dbReference>
<dbReference type="InterPro" id="IPR024079">
    <property type="entry name" value="MetalloPept_cat_dom_sf"/>
</dbReference>
<dbReference type="PANTHER" id="PTHR11733">
    <property type="entry name" value="ZINC METALLOPROTEASE FAMILY M13 NEPRILYSIN-RELATED"/>
    <property type="match status" value="1"/>
</dbReference>
<evidence type="ECO:0000256" key="14">
    <source>
        <dbReference type="ARBA" id="ARBA00022833"/>
    </source>
</evidence>
<comment type="similarity">
    <text evidence="4">Belongs to the peptidase M13 family.</text>
</comment>
<dbReference type="CDD" id="cd08662">
    <property type="entry name" value="M13"/>
    <property type="match status" value="1"/>
</dbReference>
<evidence type="ECO:0000256" key="26">
    <source>
        <dbReference type="ARBA" id="ARBA00047638"/>
    </source>
</evidence>
<dbReference type="Gene3D" id="3.40.390.10">
    <property type="entry name" value="Collagenase (Catalytic Domain)"/>
    <property type="match status" value="1"/>
</dbReference>
<evidence type="ECO:0000256" key="3">
    <source>
        <dbReference type="ARBA" id="ARBA00004401"/>
    </source>
</evidence>
<dbReference type="InterPro" id="IPR000718">
    <property type="entry name" value="Peptidase_M13"/>
</dbReference>
<keyword evidence="9" id="KW-0645">Protease</keyword>
<keyword evidence="20" id="KW-0325">Glycoprotein</keyword>
<keyword evidence="35" id="KW-1185">Reference proteome</keyword>
<evidence type="ECO:0000259" key="33">
    <source>
        <dbReference type="Pfam" id="PF05649"/>
    </source>
</evidence>
<keyword evidence="17" id="KW-0482">Metalloprotease</keyword>
<feature type="non-terminal residue" evidence="34">
    <location>
        <position position="1"/>
    </location>
</feature>
<evidence type="ECO:0000256" key="8">
    <source>
        <dbReference type="ARBA" id="ARBA00022553"/>
    </source>
</evidence>
<keyword evidence="21" id="KW-0449">Lipoprotein</keyword>
<evidence type="ECO:0000256" key="9">
    <source>
        <dbReference type="ARBA" id="ARBA00022670"/>
    </source>
</evidence>
<name>A0A7K4ZK93_9AVES</name>
<evidence type="ECO:0000256" key="16">
    <source>
        <dbReference type="ARBA" id="ARBA00022989"/>
    </source>
</evidence>
<accession>A0A7K4ZK93</accession>
<dbReference type="EMBL" id="VYZI01000069">
    <property type="protein sequence ID" value="NWR71716.1"/>
    <property type="molecule type" value="Genomic_DNA"/>
</dbReference>
<feature type="coiled-coil region" evidence="30">
    <location>
        <begin position="267"/>
        <end position="294"/>
    </location>
</feature>
<evidence type="ECO:0000256" key="29">
    <source>
        <dbReference type="ARBA" id="ARBA00049470"/>
    </source>
</evidence>
<comment type="catalytic activity">
    <reaction evidence="27">
        <text>substance P + H2O = substance P(1-7) + L-Phe-Gly-L-Leu-L-Met-NH2</text>
        <dbReference type="Rhea" id="RHEA:71467"/>
        <dbReference type="ChEBI" id="CHEBI:15377"/>
        <dbReference type="ChEBI" id="CHEBI:190692"/>
        <dbReference type="ChEBI" id="CHEBI:190695"/>
        <dbReference type="ChEBI" id="CHEBI:190698"/>
    </reaction>
    <physiologicalReaction direction="left-to-right" evidence="27">
        <dbReference type="Rhea" id="RHEA:71468"/>
    </physiologicalReaction>
</comment>
<evidence type="ECO:0000256" key="11">
    <source>
        <dbReference type="ARBA" id="ARBA00022707"/>
    </source>
</evidence>
<keyword evidence="16 31" id="KW-1133">Transmembrane helix</keyword>
<dbReference type="PRINTS" id="PR00786">
    <property type="entry name" value="NEPRILYSIN"/>
</dbReference>
<evidence type="ECO:0000256" key="10">
    <source>
        <dbReference type="ARBA" id="ARBA00022692"/>
    </source>
</evidence>
<comment type="catalytic activity">
    <reaction evidence="29">
        <text>substance P + H2O = substance P(1-9) + L-Leu-L-Met-NH2</text>
        <dbReference type="Rhea" id="RHEA:71459"/>
        <dbReference type="ChEBI" id="CHEBI:15377"/>
        <dbReference type="ChEBI" id="CHEBI:190692"/>
        <dbReference type="ChEBI" id="CHEBI:190693"/>
        <dbReference type="ChEBI" id="CHEBI:190700"/>
    </reaction>
    <physiologicalReaction direction="left-to-right" evidence="29">
        <dbReference type="Rhea" id="RHEA:71460"/>
    </physiologicalReaction>
</comment>
<comment type="catalytic activity">
    <reaction evidence="28">
        <text>neurotensin + H2O = neurotensin(1-11) + L-isoleucyl-L-leucine</text>
        <dbReference type="Rhea" id="RHEA:71475"/>
        <dbReference type="ChEBI" id="CHEBI:15377"/>
        <dbReference type="ChEBI" id="CHEBI:147362"/>
        <dbReference type="ChEBI" id="CHEBI:190704"/>
        <dbReference type="ChEBI" id="CHEBI:190706"/>
    </reaction>
    <physiologicalReaction direction="left-to-right" evidence="28">
        <dbReference type="Rhea" id="RHEA:71476"/>
    </physiologicalReaction>
</comment>
<evidence type="ECO:0000256" key="30">
    <source>
        <dbReference type="SAM" id="Coils"/>
    </source>
</evidence>
<keyword evidence="14" id="KW-0862">Zinc</keyword>
<dbReference type="InterPro" id="IPR018497">
    <property type="entry name" value="Peptidase_M13_C"/>
</dbReference>
<evidence type="ECO:0000256" key="21">
    <source>
        <dbReference type="ARBA" id="ARBA00023288"/>
    </source>
</evidence>
<evidence type="ECO:0000256" key="4">
    <source>
        <dbReference type="ARBA" id="ARBA00007357"/>
    </source>
</evidence>
<dbReference type="Proteomes" id="UP000517892">
    <property type="component" value="Unassembled WGS sequence"/>
</dbReference>
<evidence type="ECO:0000256" key="15">
    <source>
        <dbReference type="ARBA" id="ARBA00022968"/>
    </source>
</evidence>
<evidence type="ECO:0000256" key="5">
    <source>
        <dbReference type="ARBA" id="ARBA00012521"/>
    </source>
</evidence>
<feature type="transmembrane region" description="Helical" evidence="31">
    <location>
        <begin position="29"/>
        <end position="50"/>
    </location>
</feature>